<dbReference type="Pfam" id="PF07690">
    <property type="entry name" value="MFS_1"/>
    <property type="match status" value="1"/>
</dbReference>
<keyword evidence="2 4" id="KW-1133">Transmembrane helix</keyword>
<evidence type="ECO:0000256" key="4">
    <source>
        <dbReference type="SAM" id="Phobius"/>
    </source>
</evidence>
<feature type="transmembrane region" description="Helical" evidence="4">
    <location>
        <begin position="128"/>
        <end position="149"/>
    </location>
</feature>
<dbReference type="SUPFAM" id="SSF103473">
    <property type="entry name" value="MFS general substrate transporter"/>
    <property type="match status" value="1"/>
</dbReference>
<sequence length="378" mass="39517">MTTALKTVVIRTLVSAVVFDALVPLSPYIAQDLNVSAAYFQSVLALGLITFALSQLLATPLINRTGASLSLAIGSMLVALLCMATVLTESVSMLSIALIAMFAANALATTASRLWLRQHLGQAKLQSTTAYLHGGISVLAALSPLVLMLSASAFGWRWVMAALAGSLIFVSLGLFSQDSFEPLKPSNSQAPVALYRQPTFIGALLMGVLIQSAFTALNLSKAFILDGVFLLSTPVAGVILSAWAALVASAFFAGGKAVAHFTEAQRIKAGLFTQCLGAVAMVAAWLQEDLNLYLLAAASTSLAFCILLPLVTARALDVVPAQQASASAAFGGITVASAGLTTWLSTQMHSSLLFTLMLVLGVCALGHLMLIFLLPRRI</sequence>
<dbReference type="EMBL" id="VBVZ01000119">
    <property type="protein sequence ID" value="TLG92048.1"/>
    <property type="molecule type" value="Genomic_DNA"/>
</dbReference>
<protein>
    <submittedName>
        <fullName evidence="5">Multidrug effflux MFS transporter</fullName>
    </submittedName>
</protein>
<organism evidence="5 6">
    <name type="scientific">Pseudomonas edaphica</name>
    <dbReference type="NCBI Taxonomy" id="2006980"/>
    <lineage>
        <taxon>Bacteria</taxon>
        <taxon>Pseudomonadati</taxon>
        <taxon>Pseudomonadota</taxon>
        <taxon>Gammaproteobacteria</taxon>
        <taxon>Pseudomonadales</taxon>
        <taxon>Pseudomonadaceae</taxon>
        <taxon>Pseudomonas</taxon>
    </lineage>
</organism>
<dbReference type="RefSeq" id="WP_138450767.1">
    <property type="nucleotide sequence ID" value="NZ_VBVZ01000119.1"/>
</dbReference>
<evidence type="ECO:0000313" key="6">
    <source>
        <dbReference type="Proteomes" id="UP000304941"/>
    </source>
</evidence>
<feature type="transmembrane region" description="Helical" evidence="4">
    <location>
        <begin position="229"/>
        <end position="255"/>
    </location>
</feature>
<feature type="transmembrane region" description="Helical" evidence="4">
    <location>
        <begin position="197"/>
        <end position="217"/>
    </location>
</feature>
<feature type="transmembrane region" description="Helical" evidence="4">
    <location>
        <begin position="69"/>
        <end position="87"/>
    </location>
</feature>
<feature type="transmembrane region" description="Helical" evidence="4">
    <location>
        <begin position="292"/>
        <end position="312"/>
    </location>
</feature>
<dbReference type="Proteomes" id="UP000304941">
    <property type="component" value="Unassembled WGS sequence"/>
</dbReference>
<reference evidence="5 6" key="1">
    <citation type="submission" date="2019-05" db="EMBL/GenBank/DDBJ databases">
        <title>Pseudomonas edaphica sp. nov., isolated from rhizospheric soil of Cistus ladanifer L. in Spain.</title>
        <authorList>
            <person name="Peix A."/>
        </authorList>
    </citation>
    <scope>NUCLEOTIDE SEQUENCE [LARGE SCALE GENOMIC DNA]</scope>
    <source>
        <strain evidence="5 6">RD25</strain>
    </source>
</reference>
<feature type="transmembrane region" description="Helical" evidence="4">
    <location>
        <begin position="352"/>
        <end position="374"/>
    </location>
</feature>
<feature type="transmembrane region" description="Helical" evidence="4">
    <location>
        <begin position="267"/>
        <end position="286"/>
    </location>
</feature>
<keyword evidence="1 4" id="KW-0812">Transmembrane</keyword>
<feature type="transmembrane region" description="Helical" evidence="4">
    <location>
        <begin position="155"/>
        <end position="176"/>
    </location>
</feature>
<keyword evidence="6" id="KW-1185">Reference proteome</keyword>
<feature type="transmembrane region" description="Helical" evidence="4">
    <location>
        <begin position="12"/>
        <end position="30"/>
    </location>
</feature>
<gene>
    <name evidence="5" type="ORF">FEM54_10380</name>
</gene>
<accession>A0ABY2U7E3</accession>
<evidence type="ECO:0000256" key="1">
    <source>
        <dbReference type="ARBA" id="ARBA00022692"/>
    </source>
</evidence>
<keyword evidence="3 4" id="KW-0472">Membrane</keyword>
<evidence type="ECO:0000256" key="3">
    <source>
        <dbReference type="ARBA" id="ARBA00023136"/>
    </source>
</evidence>
<comment type="caution">
    <text evidence="5">The sequence shown here is derived from an EMBL/GenBank/DDBJ whole genome shotgun (WGS) entry which is preliminary data.</text>
</comment>
<feature type="transmembrane region" description="Helical" evidence="4">
    <location>
        <begin position="36"/>
        <end position="57"/>
    </location>
</feature>
<dbReference type="InterPro" id="IPR036259">
    <property type="entry name" value="MFS_trans_sf"/>
</dbReference>
<evidence type="ECO:0000313" key="5">
    <source>
        <dbReference type="EMBL" id="TLG92048.1"/>
    </source>
</evidence>
<evidence type="ECO:0000256" key="2">
    <source>
        <dbReference type="ARBA" id="ARBA00022989"/>
    </source>
</evidence>
<dbReference type="Gene3D" id="1.20.1720.10">
    <property type="entry name" value="Multidrug resistance protein D"/>
    <property type="match status" value="1"/>
</dbReference>
<feature type="transmembrane region" description="Helical" evidence="4">
    <location>
        <begin position="324"/>
        <end position="346"/>
    </location>
</feature>
<name>A0ABY2U7E3_9PSED</name>
<proteinExistence type="predicted"/>
<feature type="transmembrane region" description="Helical" evidence="4">
    <location>
        <begin position="93"/>
        <end position="116"/>
    </location>
</feature>
<dbReference type="InterPro" id="IPR011701">
    <property type="entry name" value="MFS"/>
</dbReference>